<dbReference type="EMBL" id="DWWC01000226">
    <property type="protein sequence ID" value="HJC70182.1"/>
    <property type="molecule type" value="Genomic_DNA"/>
</dbReference>
<sequence length="159" mass="17172">MTTMAEERRAARRDPATPPPRVRRTAEQWLLGLGMAVSFVTMGGFVLVMNRIEDADFEQAVMPTLVGADAAMPASEARMLADTLASWFGVTLIAVLLLSVIALFLTRRRPHRRGAGWWALAAGLACLLGSQLILFPVAFVFFVAAGLFALRPVTDGSPS</sequence>
<dbReference type="Proteomes" id="UP000823854">
    <property type="component" value="Unassembled WGS sequence"/>
</dbReference>
<evidence type="ECO:0000256" key="2">
    <source>
        <dbReference type="SAM" id="Phobius"/>
    </source>
</evidence>
<feature type="transmembrane region" description="Helical" evidence="2">
    <location>
        <begin position="117"/>
        <end position="150"/>
    </location>
</feature>
<keyword evidence="2" id="KW-1133">Transmembrane helix</keyword>
<feature type="transmembrane region" description="Helical" evidence="2">
    <location>
        <begin position="84"/>
        <end position="105"/>
    </location>
</feature>
<feature type="region of interest" description="Disordered" evidence="1">
    <location>
        <begin position="1"/>
        <end position="22"/>
    </location>
</feature>
<evidence type="ECO:0000313" key="4">
    <source>
        <dbReference type="Proteomes" id="UP000823854"/>
    </source>
</evidence>
<feature type="compositionally biased region" description="Basic and acidic residues" evidence="1">
    <location>
        <begin position="1"/>
        <end position="15"/>
    </location>
</feature>
<proteinExistence type="predicted"/>
<reference evidence="3" key="1">
    <citation type="journal article" date="2021" name="PeerJ">
        <title>Extensive microbial diversity within the chicken gut microbiome revealed by metagenomics and culture.</title>
        <authorList>
            <person name="Gilroy R."/>
            <person name="Ravi A."/>
            <person name="Getino M."/>
            <person name="Pursley I."/>
            <person name="Horton D.L."/>
            <person name="Alikhan N.F."/>
            <person name="Baker D."/>
            <person name="Gharbi K."/>
            <person name="Hall N."/>
            <person name="Watson M."/>
            <person name="Adriaenssens E.M."/>
            <person name="Foster-Nyarko E."/>
            <person name="Jarju S."/>
            <person name="Secka A."/>
            <person name="Antonio M."/>
            <person name="Oren A."/>
            <person name="Chaudhuri R.R."/>
            <person name="La Ragione R."/>
            <person name="Hildebrand F."/>
            <person name="Pallen M.J."/>
        </authorList>
    </citation>
    <scope>NUCLEOTIDE SEQUENCE</scope>
    <source>
        <strain evidence="3">CHK130-7132</strain>
    </source>
</reference>
<name>A0A9D2TIX9_9MICO</name>
<reference evidence="3" key="2">
    <citation type="submission" date="2021-04" db="EMBL/GenBank/DDBJ databases">
        <authorList>
            <person name="Gilroy R."/>
        </authorList>
    </citation>
    <scope>NUCLEOTIDE SEQUENCE</scope>
    <source>
        <strain evidence="3">CHK130-7132</strain>
    </source>
</reference>
<feature type="transmembrane region" description="Helical" evidence="2">
    <location>
        <begin position="29"/>
        <end position="49"/>
    </location>
</feature>
<gene>
    <name evidence="3" type="ORF">H9932_11010</name>
</gene>
<evidence type="ECO:0000313" key="3">
    <source>
        <dbReference type="EMBL" id="HJC70182.1"/>
    </source>
</evidence>
<protein>
    <recommendedName>
        <fullName evidence="5">DUF4064 domain-containing protein</fullName>
    </recommendedName>
</protein>
<organism evidence="3 4">
    <name type="scientific">Candidatus Brachybacterium intestinipullorum</name>
    <dbReference type="NCBI Taxonomy" id="2838512"/>
    <lineage>
        <taxon>Bacteria</taxon>
        <taxon>Bacillati</taxon>
        <taxon>Actinomycetota</taxon>
        <taxon>Actinomycetes</taxon>
        <taxon>Micrococcales</taxon>
        <taxon>Dermabacteraceae</taxon>
        <taxon>Brachybacterium</taxon>
    </lineage>
</organism>
<evidence type="ECO:0008006" key="5">
    <source>
        <dbReference type="Google" id="ProtNLM"/>
    </source>
</evidence>
<keyword evidence="2" id="KW-0472">Membrane</keyword>
<keyword evidence="2" id="KW-0812">Transmembrane</keyword>
<evidence type="ECO:0000256" key="1">
    <source>
        <dbReference type="SAM" id="MobiDB-lite"/>
    </source>
</evidence>
<accession>A0A9D2TIX9</accession>
<comment type="caution">
    <text evidence="3">The sequence shown here is derived from an EMBL/GenBank/DDBJ whole genome shotgun (WGS) entry which is preliminary data.</text>
</comment>
<dbReference type="AlphaFoldDB" id="A0A9D2TIX9"/>